<evidence type="ECO:0008006" key="3">
    <source>
        <dbReference type="Google" id="ProtNLM"/>
    </source>
</evidence>
<proteinExistence type="predicted"/>
<evidence type="ECO:0000313" key="1">
    <source>
        <dbReference type="EMBL" id="KAL1504295.1"/>
    </source>
</evidence>
<dbReference type="Proteomes" id="UP001515480">
    <property type="component" value="Unassembled WGS sequence"/>
</dbReference>
<dbReference type="EMBL" id="JBGBPQ010000020">
    <property type="protein sequence ID" value="KAL1504295.1"/>
    <property type="molecule type" value="Genomic_DNA"/>
</dbReference>
<reference evidence="1 2" key="1">
    <citation type="journal article" date="2024" name="Science">
        <title>Giant polyketide synthase enzymes in the biosynthesis of giant marine polyether toxins.</title>
        <authorList>
            <person name="Fallon T.R."/>
            <person name="Shende V.V."/>
            <person name="Wierzbicki I.H."/>
            <person name="Pendleton A.L."/>
            <person name="Watervoot N.F."/>
            <person name="Auber R.P."/>
            <person name="Gonzalez D.J."/>
            <person name="Wisecaver J.H."/>
            <person name="Moore B.S."/>
        </authorList>
    </citation>
    <scope>NUCLEOTIDE SEQUENCE [LARGE SCALE GENOMIC DNA]</scope>
    <source>
        <strain evidence="1 2">12B1</strain>
    </source>
</reference>
<evidence type="ECO:0000313" key="2">
    <source>
        <dbReference type="Proteomes" id="UP001515480"/>
    </source>
</evidence>
<gene>
    <name evidence="1" type="ORF">AB1Y20_010703</name>
</gene>
<dbReference type="AlphaFoldDB" id="A0AB34ITJ5"/>
<protein>
    <recommendedName>
        <fullName evidence="3">Protein-serine/threonine kinase</fullName>
    </recommendedName>
</protein>
<name>A0AB34ITJ5_PRYPA</name>
<accession>A0AB34ITJ5</accession>
<organism evidence="1 2">
    <name type="scientific">Prymnesium parvum</name>
    <name type="common">Toxic golden alga</name>
    <dbReference type="NCBI Taxonomy" id="97485"/>
    <lineage>
        <taxon>Eukaryota</taxon>
        <taxon>Haptista</taxon>
        <taxon>Haptophyta</taxon>
        <taxon>Prymnesiophyceae</taxon>
        <taxon>Prymnesiales</taxon>
        <taxon>Prymnesiaceae</taxon>
        <taxon>Prymnesium</taxon>
    </lineage>
</organism>
<comment type="caution">
    <text evidence="1">The sequence shown here is derived from an EMBL/GenBank/DDBJ whole genome shotgun (WGS) entry which is preliminary data.</text>
</comment>
<keyword evidence="2" id="KW-1185">Reference proteome</keyword>
<sequence>MVCDLQWLSSDITWSSRVQAGLLTYFISLTLLKPRETVVLLNIRDFLHSPQPPRPLRPRTTMPFSFRKRTSWKLPVLLLFVVPHDPSSRVQEVGSWGFIISPSTHSPLSLYASRGTARKVLSSTMVLRFVDAPQPFHEQFSDMLHAQLDHRHIRSVRVAQWRIQRLLRALSQKLNLWTWPTAAPAMSVDTSSDALASALSMPSTVNTSYIPTSVHELRQVYGKKQHWYGDLSLSETRKLYKSLMPTSLSEADTIPLSLRARMAVRARLAARLYARERAILPVGTGSQLFDVCRHLIENGKFQPNGLSEEQIFSKYAELLGLAPPDFNSDADDAAYEELYLTILRKSCSTNAKVDAWTEALCSNGASDNASPAADALRSIALTCQQHFS</sequence>